<comment type="caution">
    <text evidence="1">The sequence shown here is derived from an EMBL/GenBank/DDBJ whole genome shotgun (WGS) entry which is preliminary data.</text>
</comment>
<name>A0A2W7R657_9BACT</name>
<protein>
    <submittedName>
        <fullName evidence="1">Uncharacterized protein</fullName>
    </submittedName>
</protein>
<dbReference type="Proteomes" id="UP000248882">
    <property type="component" value="Unassembled WGS sequence"/>
</dbReference>
<evidence type="ECO:0000313" key="2">
    <source>
        <dbReference type="Proteomes" id="UP000248882"/>
    </source>
</evidence>
<evidence type="ECO:0000313" key="1">
    <source>
        <dbReference type="EMBL" id="PZX51317.1"/>
    </source>
</evidence>
<gene>
    <name evidence="1" type="ORF">LV85_02261</name>
</gene>
<organism evidence="1 2">
    <name type="scientific">Algoriphagus chordae</name>
    <dbReference type="NCBI Taxonomy" id="237019"/>
    <lineage>
        <taxon>Bacteria</taxon>
        <taxon>Pseudomonadati</taxon>
        <taxon>Bacteroidota</taxon>
        <taxon>Cytophagia</taxon>
        <taxon>Cytophagales</taxon>
        <taxon>Cyclobacteriaceae</taxon>
        <taxon>Algoriphagus</taxon>
    </lineage>
</organism>
<dbReference type="EMBL" id="QKZT01000009">
    <property type="protein sequence ID" value="PZX51317.1"/>
    <property type="molecule type" value="Genomic_DNA"/>
</dbReference>
<sequence>MSVKTFPFGRMNFHKLGNALMIFLVRFSANLQSSSSLIIEIGLWLIVGSLIHRSIGTNGGLLSRDVPMERGIFIYATMLQTNRSYGTVMFRTLSSNTFDDHFLAHPAS</sequence>
<accession>A0A2W7R657</accession>
<reference evidence="1 2" key="1">
    <citation type="submission" date="2018-06" db="EMBL/GenBank/DDBJ databases">
        <title>Genomic Encyclopedia of Archaeal and Bacterial Type Strains, Phase II (KMG-II): from individual species to whole genera.</title>
        <authorList>
            <person name="Goeker M."/>
        </authorList>
    </citation>
    <scope>NUCLEOTIDE SEQUENCE [LARGE SCALE GENOMIC DNA]</scope>
    <source>
        <strain evidence="1 2">DSM 19830</strain>
    </source>
</reference>
<dbReference type="AlphaFoldDB" id="A0A2W7R657"/>
<keyword evidence="2" id="KW-1185">Reference proteome</keyword>
<proteinExistence type="predicted"/>